<dbReference type="SUPFAM" id="SSF55008">
    <property type="entry name" value="HMA, heavy metal-associated domain"/>
    <property type="match status" value="1"/>
</dbReference>
<feature type="signal peptide" evidence="1">
    <location>
        <begin position="1"/>
        <end position="22"/>
    </location>
</feature>
<dbReference type="CDD" id="cd00371">
    <property type="entry name" value="HMA"/>
    <property type="match status" value="1"/>
</dbReference>
<name>A0A4R2EUF0_9BACT</name>
<accession>A0A4R2EUF0</accession>
<proteinExistence type="predicted"/>
<dbReference type="OrthoDB" id="1121721at2"/>
<organism evidence="3 4">
    <name type="scientific">Acetobacteroides hydrogenigenes</name>
    <dbReference type="NCBI Taxonomy" id="979970"/>
    <lineage>
        <taxon>Bacteria</taxon>
        <taxon>Pseudomonadati</taxon>
        <taxon>Bacteroidota</taxon>
        <taxon>Bacteroidia</taxon>
        <taxon>Bacteroidales</taxon>
        <taxon>Rikenellaceae</taxon>
        <taxon>Acetobacteroides</taxon>
    </lineage>
</organism>
<dbReference type="Pfam" id="PF00403">
    <property type="entry name" value="HMA"/>
    <property type="match status" value="1"/>
</dbReference>
<dbReference type="GO" id="GO:0046872">
    <property type="term" value="F:metal ion binding"/>
    <property type="evidence" value="ECO:0007669"/>
    <property type="project" value="InterPro"/>
</dbReference>
<dbReference type="Gene3D" id="3.30.70.100">
    <property type="match status" value="1"/>
</dbReference>
<dbReference type="RefSeq" id="WP_131837717.1">
    <property type="nucleotide sequence ID" value="NZ_SLWB01000001.1"/>
</dbReference>
<gene>
    <name evidence="3" type="ORF">CLV25_101147</name>
</gene>
<feature type="domain" description="HMA" evidence="2">
    <location>
        <begin position="24"/>
        <end position="90"/>
    </location>
</feature>
<dbReference type="InterPro" id="IPR036163">
    <property type="entry name" value="HMA_dom_sf"/>
</dbReference>
<reference evidence="3 4" key="1">
    <citation type="submission" date="2019-03" db="EMBL/GenBank/DDBJ databases">
        <title>Genomic Encyclopedia of Archaeal and Bacterial Type Strains, Phase II (KMG-II): from individual species to whole genera.</title>
        <authorList>
            <person name="Goeker M."/>
        </authorList>
    </citation>
    <scope>NUCLEOTIDE SEQUENCE [LARGE SCALE GENOMIC DNA]</scope>
    <source>
        <strain evidence="3 4">RL-C</strain>
    </source>
</reference>
<feature type="chain" id="PRO_5020318656" evidence="1">
    <location>
        <begin position="23"/>
        <end position="115"/>
    </location>
</feature>
<dbReference type="Proteomes" id="UP000294830">
    <property type="component" value="Unassembled WGS sequence"/>
</dbReference>
<dbReference type="PROSITE" id="PS50846">
    <property type="entry name" value="HMA_2"/>
    <property type="match status" value="1"/>
</dbReference>
<sequence length="115" mass="12732">MKRIVTLFAVMLMVLAATVAQAKTDSTTIKTTIQCSSCEKRIMKNLPFEKGVKDVKVDVDKQTVWVAYDAGKTDVKKIKEAIAKLGYDADDVKRDAKAYEKLPACCKENSGFGKH</sequence>
<evidence type="ECO:0000313" key="4">
    <source>
        <dbReference type="Proteomes" id="UP000294830"/>
    </source>
</evidence>
<keyword evidence="1" id="KW-0732">Signal</keyword>
<comment type="caution">
    <text evidence="3">The sequence shown here is derived from an EMBL/GenBank/DDBJ whole genome shotgun (WGS) entry which is preliminary data.</text>
</comment>
<evidence type="ECO:0000313" key="3">
    <source>
        <dbReference type="EMBL" id="TCN72929.1"/>
    </source>
</evidence>
<dbReference type="InterPro" id="IPR006121">
    <property type="entry name" value="HMA_dom"/>
</dbReference>
<dbReference type="EMBL" id="SLWB01000001">
    <property type="protein sequence ID" value="TCN72929.1"/>
    <property type="molecule type" value="Genomic_DNA"/>
</dbReference>
<evidence type="ECO:0000259" key="2">
    <source>
        <dbReference type="PROSITE" id="PS50846"/>
    </source>
</evidence>
<evidence type="ECO:0000256" key="1">
    <source>
        <dbReference type="SAM" id="SignalP"/>
    </source>
</evidence>
<dbReference type="AlphaFoldDB" id="A0A4R2EUF0"/>
<keyword evidence="4" id="KW-1185">Reference proteome</keyword>
<protein>
    <submittedName>
        <fullName evidence="3">Copper chaperone CopZ</fullName>
    </submittedName>
</protein>